<dbReference type="OrthoDB" id="419598at2759"/>
<dbReference type="SUPFAM" id="SSF51735">
    <property type="entry name" value="NAD(P)-binding Rossmann-fold domains"/>
    <property type="match status" value="1"/>
</dbReference>
<sequence>METEIPTVFVTGATGHQGFSLSRQLRSLDWNVRTTVRNLQSHRASQLASFGVHLTPGDWDDEEALKAGIKGCSKLFLCLLPDIQDPTHERRQADTIIRIARSAGVSQVVSSTSLGVSMFGTRLEPGNMLYDLLVVKKQMEEIVRDAGFASCTFLRPAYFMNRFVAPAITMFAEILENGTWTTALKPDTQLGLVDHEDIAKIAVSVLRQPERYNDRDIGIVSEFLTPQTLLDKLGRAMGRTFRAKFLSEGEIDALPYGPVVLLKCDRSMRYMPECVDMKELVSIAHLTKFDDFLKREEGNVSSYVM</sequence>
<evidence type="ECO:0000256" key="2">
    <source>
        <dbReference type="ARBA" id="ARBA00022857"/>
    </source>
</evidence>
<dbReference type="EMBL" id="MU004418">
    <property type="protein sequence ID" value="KAF2651756.1"/>
    <property type="molecule type" value="Genomic_DNA"/>
</dbReference>
<dbReference type="InterPro" id="IPR008030">
    <property type="entry name" value="NmrA-like"/>
</dbReference>
<name>A0A6A6SVJ6_9PLEO</name>
<dbReference type="GO" id="GO:0016491">
    <property type="term" value="F:oxidoreductase activity"/>
    <property type="evidence" value="ECO:0007669"/>
    <property type="project" value="UniProtKB-KW"/>
</dbReference>
<reference evidence="5" key="1">
    <citation type="journal article" date="2020" name="Stud. Mycol.">
        <title>101 Dothideomycetes genomes: a test case for predicting lifestyles and emergence of pathogens.</title>
        <authorList>
            <person name="Haridas S."/>
            <person name="Albert R."/>
            <person name="Binder M."/>
            <person name="Bloem J."/>
            <person name="Labutti K."/>
            <person name="Salamov A."/>
            <person name="Andreopoulos B."/>
            <person name="Baker S."/>
            <person name="Barry K."/>
            <person name="Bills G."/>
            <person name="Bluhm B."/>
            <person name="Cannon C."/>
            <person name="Castanera R."/>
            <person name="Culley D."/>
            <person name="Daum C."/>
            <person name="Ezra D."/>
            <person name="Gonzalez J."/>
            <person name="Henrissat B."/>
            <person name="Kuo A."/>
            <person name="Liang C."/>
            <person name="Lipzen A."/>
            <person name="Lutzoni F."/>
            <person name="Magnuson J."/>
            <person name="Mondo S."/>
            <person name="Nolan M."/>
            <person name="Ohm R."/>
            <person name="Pangilinan J."/>
            <person name="Park H.-J."/>
            <person name="Ramirez L."/>
            <person name="Alfaro M."/>
            <person name="Sun H."/>
            <person name="Tritt A."/>
            <person name="Yoshinaga Y."/>
            <person name="Zwiers L.-H."/>
            <person name="Turgeon B."/>
            <person name="Goodwin S."/>
            <person name="Spatafora J."/>
            <person name="Crous P."/>
            <person name="Grigoriev I."/>
        </authorList>
    </citation>
    <scope>NUCLEOTIDE SEQUENCE</scope>
    <source>
        <strain evidence="5">CBS 122681</strain>
    </source>
</reference>
<proteinExistence type="inferred from homology"/>
<evidence type="ECO:0000313" key="5">
    <source>
        <dbReference type="EMBL" id="KAF2651756.1"/>
    </source>
</evidence>
<keyword evidence="6" id="KW-1185">Reference proteome</keyword>
<dbReference type="InterPro" id="IPR036291">
    <property type="entry name" value="NAD(P)-bd_dom_sf"/>
</dbReference>
<evidence type="ECO:0000259" key="4">
    <source>
        <dbReference type="Pfam" id="PF05368"/>
    </source>
</evidence>
<keyword evidence="3" id="KW-0560">Oxidoreductase</keyword>
<accession>A0A6A6SVJ6</accession>
<protein>
    <submittedName>
        <fullName evidence="5">NmrA family protein</fullName>
    </submittedName>
</protein>
<dbReference type="Pfam" id="PF05368">
    <property type="entry name" value="NmrA"/>
    <property type="match status" value="1"/>
</dbReference>
<evidence type="ECO:0000313" key="6">
    <source>
        <dbReference type="Proteomes" id="UP000799324"/>
    </source>
</evidence>
<dbReference type="Proteomes" id="UP000799324">
    <property type="component" value="Unassembled WGS sequence"/>
</dbReference>
<dbReference type="GO" id="GO:0005634">
    <property type="term" value="C:nucleus"/>
    <property type="evidence" value="ECO:0007669"/>
    <property type="project" value="TreeGrafter"/>
</dbReference>
<feature type="domain" description="NmrA-like" evidence="4">
    <location>
        <begin position="7"/>
        <end position="248"/>
    </location>
</feature>
<gene>
    <name evidence="5" type="ORF">K491DRAFT_696199</name>
</gene>
<comment type="similarity">
    <text evidence="1">Belongs to the NmrA-type oxidoreductase family.</text>
</comment>
<evidence type="ECO:0000256" key="1">
    <source>
        <dbReference type="ARBA" id="ARBA00006328"/>
    </source>
</evidence>
<dbReference type="AlphaFoldDB" id="A0A6A6SVJ6"/>
<dbReference type="PANTHER" id="PTHR42748">
    <property type="entry name" value="NITROGEN METABOLITE REPRESSION PROTEIN NMRA FAMILY MEMBER"/>
    <property type="match status" value="1"/>
</dbReference>
<dbReference type="InterPro" id="IPR051164">
    <property type="entry name" value="NmrA-like_oxidored"/>
</dbReference>
<evidence type="ECO:0000256" key="3">
    <source>
        <dbReference type="ARBA" id="ARBA00023002"/>
    </source>
</evidence>
<dbReference type="PANTHER" id="PTHR42748:SF30">
    <property type="entry name" value="NMRA-LIKE DOMAIN-CONTAINING PROTEIN"/>
    <property type="match status" value="1"/>
</dbReference>
<dbReference type="Gene3D" id="3.40.50.720">
    <property type="entry name" value="NAD(P)-binding Rossmann-like Domain"/>
    <property type="match status" value="1"/>
</dbReference>
<organism evidence="5 6">
    <name type="scientific">Lophiostoma macrostomum CBS 122681</name>
    <dbReference type="NCBI Taxonomy" id="1314788"/>
    <lineage>
        <taxon>Eukaryota</taxon>
        <taxon>Fungi</taxon>
        <taxon>Dikarya</taxon>
        <taxon>Ascomycota</taxon>
        <taxon>Pezizomycotina</taxon>
        <taxon>Dothideomycetes</taxon>
        <taxon>Pleosporomycetidae</taxon>
        <taxon>Pleosporales</taxon>
        <taxon>Lophiostomataceae</taxon>
        <taxon>Lophiostoma</taxon>
    </lineage>
</organism>
<keyword evidence="2" id="KW-0521">NADP</keyword>